<keyword evidence="6 8" id="KW-0539">Nucleus</keyword>
<dbReference type="GO" id="GO:0034455">
    <property type="term" value="C:t-UTP complex"/>
    <property type="evidence" value="ECO:0007669"/>
    <property type="project" value="TreeGrafter"/>
</dbReference>
<feature type="compositionally biased region" description="Basic and acidic residues" evidence="9">
    <location>
        <begin position="1155"/>
        <end position="1164"/>
    </location>
</feature>
<evidence type="ECO:0000256" key="2">
    <source>
        <dbReference type="ARBA" id="ARBA00010559"/>
    </source>
</evidence>
<accession>A0A067PTE1</accession>
<evidence type="ECO:0000256" key="1">
    <source>
        <dbReference type="ARBA" id="ARBA00004604"/>
    </source>
</evidence>
<keyword evidence="4 8" id="KW-0690">Ribosome biogenesis</keyword>
<dbReference type="EMBL" id="KL197728">
    <property type="protein sequence ID" value="KDQ54552.1"/>
    <property type="molecule type" value="Genomic_DNA"/>
</dbReference>
<dbReference type="STRING" id="933084.A0A067PTE1"/>
<dbReference type="PANTHER" id="PTHR13457:SF1">
    <property type="entry name" value="HEAT REPEAT-CONTAINING PROTEIN 1"/>
    <property type="match status" value="1"/>
</dbReference>
<dbReference type="HOGENOM" id="CLU_001128_0_0_1"/>
<dbReference type="FunCoup" id="A0A067PTE1">
    <property type="interactions" value="675"/>
</dbReference>
<proteinExistence type="inferred from homology"/>
<evidence type="ECO:0000256" key="8">
    <source>
        <dbReference type="RuleBase" id="RU367065"/>
    </source>
</evidence>
<feature type="region of interest" description="Disordered" evidence="9">
    <location>
        <begin position="1152"/>
        <end position="1171"/>
    </location>
</feature>
<dbReference type="GO" id="GO:0000462">
    <property type="term" value="P:maturation of SSU-rRNA from tricistronic rRNA transcript (SSU-rRNA, 5.8S rRNA, LSU-rRNA)"/>
    <property type="evidence" value="ECO:0007669"/>
    <property type="project" value="TreeGrafter"/>
</dbReference>
<evidence type="ECO:0000256" key="4">
    <source>
        <dbReference type="ARBA" id="ARBA00022517"/>
    </source>
</evidence>
<dbReference type="InterPro" id="IPR016024">
    <property type="entry name" value="ARM-type_fold"/>
</dbReference>
<evidence type="ECO:0000313" key="12">
    <source>
        <dbReference type="Proteomes" id="UP000027265"/>
    </source>
</evidence>
<dbReference type="GO" id="GO:0030686">
    <property type="term" value="C:90S preribosome"/>
    <property type="evidence" value="ECO:0007669"/>
    <property type="project" value="TreeGrafter"/>
</dbReference>
<comment type="function">
    <text evidence="8">Involved in nucleolar processing of pre-18S ribosomal RNA.</text>
</comment>
<evidence type="ECO:0000256" key="3">
    <source>
        <dbReference type="ARBA" id="ARBA00015399"/>
    </source>
</evidence>
<dbReference type="GO" id="GO:0045943">
    <property type="term" value="P:positive regulation of transcription by RNA polymerase I"/>
    <property type="evidence" value="ECO:0007669"/>
    <property type="project" value="TreeGrafter"/>
</dbReference>
<evidence type="ECO:0000259" key="10">
    <source>
        <dbReference type="SMART" id="SM01036"/>
    </source>
</evidence>
<dbReference type="OrthoDB" id="31183at2759"/>
<name>A0A067PTE1_9AGAM</name>
<dbReference type="PANTHER" id="PTHR13457">
    <property type="entry name" value="BAP28"/>
    <property type="match status" value="1"/>
</dbReference>
<evidence type="ECO:0000256" key="6">
    <source>
        <dbReference type="ARBA" id="ARBA00023242"/>
    </source>
</evidence>
<comment type="subunit">
    <text evidence="8">Component of the ribosomal small subunit (SSU) processome.</text>
</comment>
<keyword evidence="5 8" id="KW-0698">rRNA processing</keyword>
<gene>
    <name evidence="11" type="ORF">JAAARDRAFT_135194</name>
</gene>
<comment type="subcellular location">
    <subcellularLocation>
        <location evidence="1 8">Nucleus</location>
        <location evidence="1 8">Nucleolus</location>
    </subcellularLocation>
</comment>
<dbReference type="InParanoid" id="A0A067PTE1"/>
<dbReference type="Pfam" id="PF12397">
    <property type="entry name" value="U3snoRNP10"/>
    <property type="match status" value="1"/>
</dbReference>
<sequence length="2069" mass="227301">MVSSLAAQLSQGASLNLQLLVDRSKRKPTESYLFTGREADHHDLESIHALANNGFIQLRSLQPSIAGFENALFSDAAKSIDRTLLDAGAMEELDGNVGGLLRCLGMNLMEAPTGKVLEWLVRRFRINEFNVEDVLTLFLPYHESPHFAKMVTILHIKERSKFHFLIPYKSAATSLPRAALVTEMLRNVDLARFATSLLSHSLKNGHCHRTLVVFHTSVVLDYIVRSKHLDEGTMAFLLPSILEPLQQSASVKSSLQKDVVLGNYVVLSALSQKCTFSPSALNTILYIMTSTAHQVAPKQYLHAAISVCSPQQELEELSGSVIEGVLSLPELNGTLVGLLSFVGAEKLLVPLLVGFLSRLEVESTYQVLESACTSTKLSPAIVRKLTEVVFHQVVSQDTMVASTLQRRLLSVIKLHHADAFQRAAEALMENDEDAKPAVEQLILSLSVKDFVSGAGEYDTVLASTSADANVRNIAVRDLLQRLPSVEAIHSALLARVFDTSIQVLETLYSVPSLLKPIFLEHASTYLKSVASVLVPSTSTTPSRHIIRLHLTFILHHFSSSSTSQAEEETNAGGRREIFETILFPFLLFSKPRQKTASLVWDIIGGGVKGFEIISGCLDVVGKGREGEEGGERSSKDLRKVNLELGVKMAESILASNNFAHHFDFILSKLQDSNPHARNLALLITRALLCLMSGENQIEAAGRVLDCLGVGTLDELGDAEGADGFWQIMDEETLGNAVVMKPSSWNTTHRLRAVIIALMPVMSRPTNLSLDWDSGDTRGVRYVRLMRHVYKLATSSTNASLLSASLLRALFINIGDDTLAFLSGVWLDVKHHQSTNDDGSEVQLQYTALRHAAAFLAAYHAAEKGVDFQTALPAILVCLQNGDQMVREAGVECVLVLLKISQAKKASSVYYFDAIYGGASGQLQYLDWDDVGRYVQALAAHGDHFVSDPAYIRTFHQSHLGRAGSESRKESAYKQRVLCYLLSHIASCPLPTVKLGLMRPLADISHYVKVDILLPIIRGLVDDAESKTIVETFGEDFIEYSGLALSVFDVSAVKALNDEKGTVWPVFLSAVHGCFGSGVLSSSRVTLARSLERGLFAGLTIPRKVEICRLLLELGSKDVTSHSHCKDILLQIVDDPSLVVNLLNTLQPAAIPPADRATKRQRVDDSSISGPSSDPLQALTLLAEVISSRPPPASPELISTLLETLNRVTTTEAPLLADKAYTEQLLMSAIEASSSQVVRLSNLKTNAVRLDVLVELIRAADNPQTFHQALLLMASMARLAPEDVLHHIMPVFTFMGSAVFHRDDAYSFRVTIESIVPVMVSSLRAVHEDPLDLYLASREFLHIFTDAATHVPRHRRPNFFAHLVDTLGPEQYLAPVCMLFVEKGANRIVRQDQEELHNSLSLPLSTLQHCNASTQIHALIEILKEARRLICRAIDPSDIKPTFLESSHNDEHTLPPSTVSKRRAQALLIVVGQALQSFVPRISGLEGTERPIGEVASALLDITTVGSGSTSEKDIQDVIKAARVSLENALTVMPAAEFINSVLGMLQSDDVRTQIGALDLISTRFESVSEATRRTMTSTINDLITRVGAIVSRQDMQTDALRLSGLDALRSICGSSCPGEENALTNTVPIVIQCLRNELSMPKAISVLHLVKSADLHLSGRLGPRIIPQFREIVQSSMQIVNRVLATKTGARGCRMVITLLTHPTLPGTTSQVLSDALAVQVELLKSIPTFWGIVEISQVVNTYLDHYTLRPSADLDGLKAVTKALVKRLPAKTLLPALFDMLPSGDGSLRRLEGFFDLVKRALHIAPQRVVIEHLRSLFKLFLEAFDIRAKVEGFTVPAFLELVVKLNETAFRPLFRKLFDWAFTGQNPSAISRKVTLCAVYEALLDYFKTLMTPYMSFLLAPFTELLGSSDTADVTNEDLWIGVVKTLAKSFMFDEGAFWREDRLRQIAPPLIQQIPVAIQSNITQARTILPGCLSSLTDSVMDDALLKTINLNVLMHTRSEDSRIRLFALTCSETLWSDHGEKLMGFVSETSTFLAECAEDENDTVVRECHKLKAAVEKVTGDIHGL</sequence>
<keyword evidence="12" id="KW-1185">Reference proteome</keyword>
<dbReference type="SMART" id="SM01036">
    <property type="entry name" value="BP28CT"/>
    <property type="match status" value="1"/>
</dbReference>
<dbReference type="InterPro" id="IPR040191">
    <property type="entry name" value="UTP10"/>
</dbReference>
<comment type="similarity">
    <text evidence="2 8">Belongs to the HEATR1/UTP10 family.</text>
</comment>
<reference evidence="12" key="1">
    <citation type="journal article" date="2014" name="Proc. Natl. Acad. Sci. U.S.A.">
        <title>Extensive sampling of basidiomycete genomes demonstrates inadequacy of the white-rot/brown-rot paradigm for wood decay fungi.</title>
        <authorList>
            <person name="Riley R."/>
            <person name="Salamov A.A."/>
            <person name="Brown D.W."/>
            <person name="Nagy L.G."/>
            <person name="Floudas D."/>
            <person name="Held B.W."/>
            <person name="Levasseur A."/>
            <person name="Lombard V."/>
            <person name="Morin E."/>
            <person name="Otillar R."/>
            <person name="Lindquist E.A."/>
            <person name="Sun H."/>
            <person name="LaButti K.M."/>
            <person name="Schmutz J."/>
            <person name="Jabbour D."/>
            <person name="Luo H."/>
            <person name="Baker S.E."/>
            <person name="Pisabarro A.G."/>
            <person name="Walton J.D."/>
            <person name="Blanchette R.A."/>
            <person name="Henrissat B."/>
            <person name="Martin F."/>
            <person name="Cullen D."/>
            <person name="Hibbett D.S."/>
            <person name="Grigoriev I.V."/>
        </authorList>
    </citation>
    <scope>NUCLEOTIDE SEQUENCE [LARGE SCALE GENOMIC DNA]</scope>
    <source>
        <strain evidence="12">MUCL 33604</strain>
    </source>
</reference>
<evidence type="ECO:0000256" key="9">
    <source>
        <dbReference type="SAM" id="MobiDB-lite"/>
    </source>
</evidence>
<dbReference type="InterPro" id="IPR012954">
    <property type="entry name" value="BP28_C_dom"/>
</dbReference>
<dbReference type="Pfam" id="PF08146">
    <property type="entry name" value="BP28CT"/>
    <property type="match status" value="1"/>
</dbReference>
<evidence type="ECO:0000313" key="11">
    <source>
        <dbReference type="EMBL" id="KDQ54552.1"/>
    </source>
</evidence>
<evidence type="ECO:0000256" key="7">
    <source>
        <dbReference type="ARBA" id="ARBA00023274"/>
    </source>
</evidence>
<dbReference type="Proteomes" id="UP000027265">
    <property type="component" value="Unassembled WGS sequence"/>
</dbReference>
<dbReference type="SUPFAM" id="SSF48371">
    <property type="entry name" value="ARM repeat"/>
    <property type="match status" value="2"/>
</dbReference>
<evidence type="ECO:0000256" key="5">
    <source>
        <dbReference type="ARBA" id="ARBA00022552"/>
    </source>
</evidence>
<keyword evidence="7 8" id="KW-0687">Ribonucleoprotein</keyword>
<dbReference type="GO" id="GO:0030515">
    <property type="term" value="F:snoRNA binding"/>
    <property type="evidence" value="ECO:0007669"/>
    <property type="project" value="TreeGrafter"/>
</dbReference>
<dbReference type="Pfam" id="PF23243">
    <property type="entry name" value="HEAT_HEATR1"/>
    <property type="match status" value="1"/>
</dbReference>
<organism evidence="11 12">
    <name type="scientific">Jaapia argillacea MUCL 33604</name>
    <dbReference type="NCBI Taxonomy" id="933084"/>
    <lineage>
        <taxon>Eukaryota</taxon>
        <taxon>Fungi</taxon>
        <taxon>Dikarya</taxon>
        <taxon>Basidiomycota</taxon>
        <taxon>Agaricomycotina</taxon>
        <taxon>Agaricomycetes</taxon>
        <taxon>Agaricomycetidae</taxon>
        <taxon>Jaapiales</taxon>
        <taxon>Jaapiaceae</taxon>
        <taxon>Jaapia</taxon>
    </lineage>
</organism>
<dbReference type="GO" id="GO:0032040">
    <property type="term" value="C:small-subunit processome"/>
    <property type="evidence" value="ECO:0007669"/>
    <property type="project" value="TreeGrafter"/>
</dbReference>
<dbReference type="InterPro" id="IPR056473">
    <property type="entry name" value="HEAT_Utp10/HEAT1"/>
</dbReference>
<protein>
    <recommendedName>
        <fullName evidence="3 8">U3 small nucleolar RNA-associated protein 10</fullName>
    </recommendedName>
</protein>
<dbReference type="InterPro" id="IPR022125">
    <property type="entry name" value="U3snoRNP10_N"/>
</dbReference>
<feature type="domain" description="BP28 C-terminal" evidence="10">
    <location>
        <begin position="1808"/>
        <end position="1940"/>
    </location>
</feature>